<keyword evidence="8" id="KW-0472">Membrane</keyword>
<dbReference type="Pfam" id="PF11628">
    <property type="entry name" value="TCR_zetazeta"/>
    <property type="match status" value="1"/>
</dbReference>
<evidence type="ECO:0000256" key="1">
    <source>
        <dbReference type="ARBA" id="ARBA00004251"/>
    </source>
</evidence>
<organism evidence="9 10">
    <name type="scientific">Oreochromis niloticus</name>
    <name type="common">Nile tilapia</name>
    <name type="synonym">Tilapia nilotica</name>
    <dbReference type="NCBI Taxonomy" id="8128"/>
    <lineage>
        <taxon>Eukaryota</taxon>
        <taxon>Metazoa</taxon>
        <taxon>Chordata</taxon>
        <taxon>Craniata</taxon>
        <taxon>Vertebrata</taxon>
        <taxon>Euteleostomi</taxon>
        <taxon>Actinopterygii</taxon>
        <taxon>Neopterygii</taxon>
        <taxon>Teleostei</taxon>
        <taxon>Neoteleostei</taxon>
        <taxon>Acanthomorphata</taxon>
        <taxon>Ovalentaria</taxon>
        <taxon>Cichlomorphae</taxon>
        <taxon>Cichliformes</taxon>
        <taxon>Cichlidae</taxon>
        <taxon>African cichlids</taxon>
        <taxon>Pseudocrenilabrinae</taxon>
        <taxon>Oreochromini</taxon>
        <taxon>Oreochromis</taxon>
    </lineage>
</organism>
<evidence type="ECO:0000256" key="3">
    <source>
        <dbReference type="ARBA" id="ARBA00022553"/>
    </source>
</evidence>
<feature type="compositionally biased region" description="Polar residues" evidence="7">
    <location>
        <begin position="105"/>
        <end position="124"/>
    </location>
</feature>
<reference evidence="10" key="1">
    <citation type="submission" date="2012-01" db="EMBL/GenBank/DDBJ databases">
        <title>The Genome Sequence of Oreochromis niloticus (Nile Tilapia).</title>
        <authorList>
            <consortium name="Broad Institute Genome Assembly Team"/>
            <consortium name="Broad Institute Sequencing Platform"/>
            <person name="Di Palma F."/>
            <person name="Johnson J."/>
            <person name="Lander E.S."/>
            <person name="Lindblad-Toh K."/>
        </authorList>
    </citation>
    <scope>NUCLEOTIDE SEQUENCE [LARGE SCALE GENOMIC DNA]</scope>
</reference>
<evidence type="ECO:0000313" key="10">
    <source>
        <dbReference type="Proteomes" id="UP000005207"/>
    </source>
</evidence>
<sequence length="124" mass="13723">FDVFLPYSALAEPQICYILDGILFLYGIILTALYCKVKISNAKEAAGKGKPKGVRMDADTQVHTLLTQAQRSNTLSKLQTSATHTTHRSTKWSFGKRPECRTSPETKMSSLARSNLSGQTLRSE</sequence>
<protein>
    <recommendedName>
        <fullName evidence="11">T-cell surface glycoprotein CD3 zeta chain</fullName>
    </recommendedName>
</protein>
<evidence type="ECO:0000256" key="6">
    <source>
        <dbReference type="ARBA" id="ARBA00023170"/>
    </source>
</evidence>
<accession>A0A669DNZ2</accession>
<dbReference type="GO" id="GO:0002376">
    <property type="term" value="P:immune system process"/>
    <property type="evidence" value="ECO:0007669"/>
    <property type="project" value="UniProtKB-KW"/>
</dbReference>
<dbReference type="GO" id="GO:0019767">
    <property type="term" value="F:IgE receptor activity"/>
    <property type="evidence" value="ECO:0007669"/>
    <property type="project" value="InterPro"/>
</dbReference>
<keyword evidence="2" id="KW-1003">Cell membrane</keyword>
<keyword evidence="8" id="KW-0812">Transmembrane</keyword>
<name>A0A669DNZ2_ORENI</name>
<dbReference type="PANTHER" id="PTHR16803">
    <property type="entry name" value="HIGH AFFINITY IMMUNOGLOBULIN EPSILON RECEPTOR GAMMA-SUBUNIT"/>
    <property type="match status" value="1"/>
</dbReference>
<evidence type="ECO:0000313" key="9">
    <source>
        <dbReference type="Ensembl" id="ENSONIP00000060131.1"/>
    </source>
</evidence>
<dbReference type="InterPro" id="IPR042340">
    <property type="entry name" value="FCER1G"/>
</dbReference>
<proteinExistence type="predicted"/>
<keyword evidence="3" id="KW-0597">Phosphoprotein</keyword>
<reference evidence="9" key="3">
    <citation type="submission" date="2025-09" db="UniProtKB">
        <authorList>
            <consortium name="Ensembl"/>
        </authorList>
    </citation>
    <scope>IDENTIFICATION</scope>
</reference>
<evidence type="ECO:0008006" key="11">
    <source>
        <dbReference type="Google" id="ProtNLM"/>
    </source>
</evidence>
<dbReference type="Ensembl" id="ENSONIT00000081011.1">
    <property type="protein sequence ID" value="ENSONIP00000060131.1"/>
    <property type="gene ID" value="ENSONIG00000029631.1"/>
</dbReference>
<dbReference type="InterPro" id="IPR021663">
    <property type="entry name" value="CD3_zeta/IgE_Fc_rcpt_gamma"/>
</dbReference>
<keyword evidence="4" id="KW-0391">Immunity</keyword>
<evidence type="ECO:0000256" key="7">
    <source>
        <dbReference type="SAM" id="MobiDB-lite"/>
    </source>
</evidence>
<evidence type="ECO:0000256" key="5">
    <source>
        <dbReference type="ARBA" id="ARBA00023157"/>
    </source>
</evidence>
<dbReference type="Proteomes" id="UP000005207">
    <property type="component" value="Linkage group LG3"/>
</dbReference>
<reference evidence="9" key="2">
    <citation type="submission" date="2025-08" db="UniProtKB">
        <authorList>
            <consortium name="Ensembl"/>
        </authorList>
    </citation>
    <scope>IDENTIFICATION</scope>
</reference>
<dbReference type="GeneTree" id="ENSGT01140000282596"/>
<dbReference type="AlphaFoldDB" id="A0A669DNZ2"/>
<comment type="subcellular location">
    <subcellularLocation>
        <location evidence="1">Cell membrane</location>
        <topology evidence="1">Single-pass type I membrane protein</topology>
    </subcellularLocation>
</comment>
<feature type="region of interest" description="Disordered" evidence="7">
    <location>
        <begin position="75"/>
        <end position="124"/>
    </location>
</feature>
<dbReference type="InParanoid" id="A0A669DNZ2"/>
<feature type="transmembrane region" description="Helical" evidence="8">
    <location>
        <begin position="15"/>
        <end position="35"/>
    </location>
</feature>
<evidence type="ECO:0000256" key="2">
    <source>
        <dbReference type="ARBA" id="ARBA00022475"/>
    </source>
</evidence>
<evidence type="ECO:0000256" key="4">
    <source>
        <dbReference type="ARBA" id="ARBA00022859"/>
    </source>
</evidence>
<dbReference type="PANTHER" id="PTHR16803:SF0">
    <property type="entry name" value="HIGH AFFINITY IMMUNOGLOBULIN EPSILON RECEPTOR SUBUNIT GAMMA"/>
    <property type="match status" value="1"/>
</dbReference>
<feature type="compositionally biased region" description="Polar residues" evidence="7">
    <location>
        <begin position="75"/>
        <end position="84"/>
    </location>
</feature>
<keyword evidence="5" id="KW-1015">Disulfide bond</keyword>
<keyword evidence="10" id="KW-1185">Reference proteome</keyword>
<keyword evidence="8" id="KW-1133">Transmembrane helix</keyword>
<evidence type="ECO:0000256" key="8">
    <source>
        <dbReference type="SAM" id="Phobius"/>
    </source>
</evidence>
<dbReference type="GO" id="GO:0032998">
    <property type="term" value="C:Fc-epsilon receptor I complex"/>
    <property type="evidence" value="ECO:0007669"/>
    <property type="project" value="InterPro"/>
</dbReference>
<keyword evidence="6" id="KW-0675">Receptor</keyword>